<dbReference type="SUPFAM" id="SSF69318">
    <property type="entry name" value="Integrin alpha N-terminal domain"/>
    <property type="match status" value="1"/>
</dbReference>
<dbReference type="Proteomes" id="UP001427805">
    <property type="component" value="Unassembled WGS sequence"/>
</dbReference>
<gene>
    <name evidence="3" type="ORF">TPR58_18360</name>
</gene>
<comment type="caution">
    <text evidence="3">The sequence shown here is derived from an EMBL/GenBank/DDBJ whole genome shotgun (WGS) entry which is preliminary data.</text>
</comment>
<proteinExistence type="predicted"/>
<dbReference type="RefSeq" id="WP_346248183.1">
    <property type="nucleotide sequence ID" value="NZ_JBDIZK010000012.1"/>
</dbReference>
<evidence type="ECO:0000313" key="3">
    <source>
        <dbReference type="EMBL" id="MEN3749143.1"/>
    </source>
</evidence>
<dbReference type="EMBL" id="JBDIZK010000012">
    <property type="protein sequence ID" value="MEN3749143.1"/>
    <property type="molecule type" value="Genomic_DNA"/>
</dbReference>
<name>A0ABV0BDM7_9SPHN</name>
<dbReference type="InterPro" id="IPR013517">
    <property type="entry name" value="FG-GAP"/>
</dbReference>
<feature type="chain" id="PRO_5047378486" evidence="2">
    <location>
        <begin position="23"/>
        <end position="446"/>
    </location>
</feature>
<dbReference type="Pfam" id="PF13517">
    <property type="entry name" value="FG-GAP_3"/>
    <property type="match status" value="3"/>
</dbReference>
<dbReference type="InterPro" id="IPR028994">
    <property type="entry name" value="Integrin_alpha_N"/>
</dbReference>
<evidence type="ECO:0000256" key="1">
    <source>
        <dbReference type="ARBA" id="ARBA00022729"/>
    </source>
</evidence>
<keyword evidence="4" id="KW-1185">Reference proteome</keyword>
<feature type="signal peptide" evidence="2">
    <location>
        <begin position="1"/>
        <end position="22"/>
    </location>
</feature>
<keyword evidence="1 2" id="KW-0732">Signal</keyword>
<reference evidence="3 4" key="1">
    <citation type="submission" date="2024-05" db="EMBL/GenBank/DDBJ databases">
        <title>Sphingomonas sp. HF-S3 16S ribosomal RNA gene Genome sequencing and assembly.</title>
        <authorList>
            <person name="Lee H."/>
        </authorList>
    </citation>
    <scope>NUCLEOTIDE SEQUENCE [LARGE SCALE GENOMIC DNA]</scope>
    <source>
        <strain evidence="3 4">HF-S3</strain>
    </source>
</reference>
<dbReference type="Pfam" id="PF01839">
    <property type="entry name" value="FG-GAP"/>
    <property type="match status" value="1"/>
</dbReference>
<accession>A0ABV0BDM7</accession>
<evidence type="ECO:0000313" key="4">
    <source>
        <dbReference type="Proteomes" id="UP001427805"/>
    </source>
</evidence>
<dbReference type="Gene3D" id="2.130.10.130">
    <property type="entry name" value="Integrin alpha, N-terminal"/>
    <property type="match status" value="2"/>
</dbReference>
<sequence>MPIGTMIALILAALVAPGEPVAADPAAGDGAWSRWDVAAAAQHALILPVCTGPYQIASGDVNGDGLPDLIIPCRGELLSPTLARPANDQLTVYLNPGATGAWVRRDFPVGFGPYHSAIGDLDGDGRPDLVVPDYQSNDGRDLAILYGAKDREALFEPTRFIGFPDTDLVNEYGLDPRGEPRYPTPGLTSAVIADVNGDGRPDIVAVSYQSNVFYVLLNEGGRKFRTLRYPQQAAPYDQMMGGPRDIAVGDFDGDGTPDLAFSMYESNLVEVWKGDGSGGFAPWRRASSFGRIPYHLKAGDLDGDGRPDIVVGNRSTSDNVVVLRNDPTRFTYDGSFSPQTAKRGEVTADEIRDVVLGDIDGDGILDLAAAARESGKLVFWRGTGRRGFNAAFADRRTMEFPGKGPRGIALLPGAAAVIFYNSSEVGIVSLPGSSPQAAGSLPSARR</sequence>
<protein>
    <submittedName>
        <fullName evidence="3">VCBS repeat-containing protein</fullName>
    </submittedName>
</protein>
<organism evidence="3 4">
    <name type="scientific">Sphingomonas rustica</name>
    <dbReference type="NCBI Taxonomy" id="3103142"/>
    <lineage>
        <taxon>Bacteria</taxon>
        <taxon>Pseudomonadati</taxon>
        <taxon>Pseudomonadota</taxon>
        <taxon>Alphaproteobacteria</taxon>
        <taxon>Sphingomonadales</taxon>
        <taxon>Sphingomonadaceae</taxon>
        <taxon>Sphingomonas</taxon>
    </lineage>
</organism>
<evidence type="ECO:0000256" key="2">
    <source>
        <dbReference type="SAM" id="SignalP"/>
    </source>
</evidence>
<dbReference type="PANTHER" id="PTHR46580">
    <property type="entry name" value="SENSOR KINASE-RELATED"/>
    <property type="match status" value="1"/>
</dbReference>